<organism evidence="1 2">
    <name type="scientific">Botrytis fragariae</name>
    <dbReference type="NCBI Taxonomy" id="1964551"/>
    <lineage>
        <taxon>Eukaryota</taxon>
        <taxon>Fungi</taxon>
        <taxon>Dikarya</taxon>
        <taxon>Ascomycota</taxon>
        <taxon>Pezizomycotina</taxon>
        <taxon>Leotiomycetes</taxon>
        <taxon>Helotiales</taxon>
        <taxon>Sclerotiniaceae</taxon>
        <taxon>Botrytis</taxon>
    </lineage>
</organism>
<comment type="caution">
    <text evidence="1">The sequence shown here is derived from an EMBL/GenBank/DDBJ whole genome shotgun (WGS) entry which is preliminary data.</text>
</comment>
<dbReference type="GeneID" id="59259562"/>
<dbReference type="RefSeq" id="XP_037192965.1">
    <property type="nucleotide sequence ID" value="XM_037335870.1"/>
</dbReference>
<gene>
    <name evidence="1" type="ORF">Bfra_005487</name>
</gene>
<keyword evidence="2" id="KW-1185">Reference proteome</keyword>
<dbReference type="EMBL" id="JABFCT010000008">
    <property type="protein sequence ID" value="KAF5874019.1"/>
    <property type="molecule type" value="Genomic_DNA"/>
</dbReference>
<proteinExistence type="predicted"/>
<evidence type="ECO:0000313" key="1">
    <source>
        <dbReference type="EMBL" id="KAF5874019.1"/>
    </source>
</evidence>
<dbReference type="Proteomes" id="UP000531561">
    <property type="component" value="Unassembled WGS sequence"/>
</dbReference>
<reference evidence="1 2" key="1">
    <citation type="journal article" date="2020" name="Phytopathology">
        <title>A high-quality genome resource of Botrytis fragariae, a new and rapidly spreading fungal pathogen causing strawberry gray mold in the U.S.A.</title>
        <authorList>
            <person name="Wu Y."/>
            <person name="Saski C.A."/>
            <person name="Schnabel G."/>
            <person name="Xiao S."/>
            <person name="Hu M."/>
        </authorList>
    </citation>
    <scope>NUCLEOTIDE SEQUENCE [LARGE SCALE GENOMIC DNA]</scope>
    <source>
        <strain evidence="1 2">BVB16</strain>
    </source>
</reference>
<name>A0A8H6EIZ7_9HELO</name>
<protein>
    <submittedName>
        <fullName evidence="1">Putative dimethylaniline protein</fullName>
    </submittedName>
</protein>
<accession>A0A8H6EIZ7</accession>
<evidence type="ECO:0000313" key="2">
    <source>
        <dbReference type="Proteomes" id="UP000531561"/>
    </source>
</evidence>
<sequence>MAFGAGISGIIAAQRHLDAHPDCCLALLVVFLASIRRVYSDSWAQWSIGLAEFSHFSVKQPLEKDLRNNSLKAEYTTEYLEQYANQETHARRSLCNIHSGVHIEFITKPCGSRIRS</sequence>
<dbReference type="AlphaFoldDB" id="A0A8H6EIZ7"/>